<protein>
    <submittedName>
        <fullName evidence="2">Uncharacterized protein</fullName>
    </submittedName>
</protein>
<sequence length="135" mass="14722">MEHVTTTFIEKIRVRVSYQTQMGCDNPTQGGKWFHEVFDEQVALRAKDMDKEFDEINYDTTRANDDGRGGKDPAAAAARLDSFAASRVRTDSSDGGSASSGSDGGSRSPVKMGAKSLPKRKTAEDTDMERLAARV</sequence>
<name>A0A8H3PJM2_9LECA</name>
<gene>
    <name evidence="2" type="ORF">ALECFALPRED_010347</name>
</gene>
<feature type="compositionally biased region" description="Basic and acidic residues" evidence="1">
    <location>
        <begin position="62"/>
        <end position="71"/>
    </location>
</feature>
<feature type="region of interest" description="Disordered" evidence="1">
    <location>
        <begin position="58"/>
        <end position="77"/>
    </location>
</feature>
<dbReference type="AlphaFoldDB" id="A0A8H3PJM2"/>
<reference evidence="2" key="1">
    <citation type="submission" date="2021-03" db="EMBL/GenBank/DDBJ databases">
        <authorList>
            <person name="Tagirdzhanova G."/>
        </authorList>
    </citation>
    <scope>NUCLEOTIDE SEQUENCE</scope>
</reference>
<dbReference type="Proteomes" id="UP000664203">
    <property type="component" value="Unassembled WGS sequence"/>
</dbReference>
<evidence type="ECO:0000313" key="2">
    <source>
        <dbReference type="EMBL" id="CAF9942976.1"/>
    </source>
</evidence>
<dbReference type="EMBL" id="CAJPDR010000853">
    <property type="protein sequence ID" value="CAF9942976.1"/>
    <property type="molecule type" value="Genomic_DNA"/>
</dbReference>
<keyword evidence="3" id="KW-1185">Reference proteome</keyword>
<evidence type="ECO:0000256" key="1">
    <source>
        <dbReference type="SAM" id="MobiDB-lite"/>
    </source>
</evidence>
<feature type="region of interest" description="Disordered" evidence="1">
    <location>
        <begin position="82"/>
        <end position="135"/>
    </location>
</feature>
<proteinExistence type="predicted"/>
<organism evidence="2 3">
    <name type="scientific">Alectoria fallacina</name>
    <dbReference type="NCBI Taxonomy" id="1903189"/>
    <lineage>
        <taxon>Eukaryota</taxon>
        <taxon>Fungi</taxon>
        <taxon>Dikarya</taxon>
        <taxon>Ascomycota</taxon>
        <taxon>Pezizomycotina</taxon>
        <taxon>Lecanoromycetes</taxon>
        <taxon>OSLEUM clade</taxon>
        <taxon>Lecanoromycetidae</taxon>
        <taxon>Lecanorales</taxon>
        <taxon>Lecanorineae</taxon>
        <taxon>Parmeliaceae</taxon>
        <taxon>Alectoria</taxon>
    </lineage>
</organism>
<accession>A0A8H3PJM2</accession>
<feature type="compositionally biased region" description="Basic and acidic residues" evidence="1">
    <location>
        <begin position="121"/>
        <end position="135"/>
    </location>
</feature>
<dbReference type="OrthoDB" id="10500942at2759"/>
<evidence type="ECO:0000313" key="3">
    <source>
        <dbReference type="Proteomes" id="UP000664203"/>
    </source>
</evidence>
<comment type="caution">
    <text evidence="2">The sequence shown here is derived from an EMBL/GenBank/DDBJ whole genome shotgun (WGS) entry which is preliminary data.</text>
</comment>
<feature type="compositionally biased region" description="Low complexity" evidence="1">
    <location>
        <begin position="82"/>
        <end position="108"/>
    </location>
</feature>